<evidence type="ECO:0000256" key="7">
    <source>
        <dbReference type="ARBA" id="ARBA00023004"/>
    </source>
</evidence>
<evidence type="ECO:0000256" key="11">
    <source>
        <dbReference type="HAMAP-Rule" id="MF_01664"/>
    </source>
</evidence>
<dbReference type="InterPro" id="IPR023755">
    <property type="entry name" value="HemeA_Synthase_type1"/>
</dbReference>
<evidence type="ECO:0000313" key="12">
    <source>
        <dbReference type="EMBL" id="SMO41192.1"/>
    </source>
</evidence>
<keyword evidence="13" id="KW-1185">Reference proteome</keyword>
<dbReference type="EC" id="1.17.99.9" evidence="11"/>
<comment type="subcellular location">
    <subcellularLocation>
        <location evidence="11">Cell membrane</location>
        <topology evidence="11">Multi-pass membrane protein</topology>
    </subcellularLocation>
    <subcellularLocation>
        <location evidence="1">Membrane</location>
        <topology evidence="1">Multi-pass membrane protein</topology>
    </subcellularLocation>
</comment>
<name>A0A521B264_9BACL</name>
<comment type="catalytic activity">
    <reaction evidence="11">
        <text>Fe(II)-heme o + 2 A + H2O = Fe(II)-heme a + 2 AH2</text>
        <dbReference type="Rhea" id="RHEA:63388"/>
        <dbReference type="ChEBI" id="CHEBI:13193"/>
        <dbReference type="ChEBI" id="CHEBI:15377"/>
        <dbReference type="ChEBI" id="CHEBI:17499"/>
        <dbReference type="ChEBI" id="CHEBI:60530"/>
        <dbReference type="ChEBI" id="CHEBI:61715"/>
        <dbReference type="EC" id="1.17.99.9"/>
    </reaction>
</comment>
<keyword evidence="4 11" id="KW-0479">Metal-binding</keyword>
<protein>
    <recommendedName>
        <fullName evidence="11">Heme A synthase</fullName>
        <shortName evidence="11">HAS</shortName>
        <ecNumber evidence="11">1.17.99.9</ecNumber>
    </recommendedName>
    <alternativeName>
        <fullName evidence="11">Cytochrome aa3-controlling protein</fullName>
    </alternativeName>
</protein>
<feature type="binding site" description="axial binding residue" evidence="11">
    <location>
        <position position="279"/>
    </location>
    <ligand>
        <name>heme</name>
        <dbReference type="ChEBI" id="CHEBI:30413"/>
    </ligand>
    <ligandPart>
        <name>Fe</name>
        <dbReference type="ChEBI" id="CHEBI:18248"/>
    </ligandPart>
</feature>
<keyword evidence="7 11" id="KW-0408">Iron</keyword>
<keyword evidence="3 11" id="KW-0812">Transmembrane</keyword>
<dbReference type="HAMAP" id="MF_01664">
    <property type="entry name" value="HemeA_synth_type1"/>
    <property type="match status" value="1"/>
</dbReference>
<keyword evidence="6 11" id="KW-0560">Oxidoreductase</keyword>
<dbReference type="GO" id="GO:0120547">
    <property type="term" value="F:heme A synthase activity"/>
    <property type="evidence" value="ECO:0007669"/>
    <property type="project" value="UniProtKB-EC"/>
</dbReference>
<dbReference type="PANTHER" id="PTHR35457:SF1">
    <property type="entry name" value="HEME A SYNTHASE"/>
    <property type="match status" value="1"/>
</dbReference>
<dbReference type="UniPathway" id="UPA00269">
    <property type="reaction ID" value="UER00713"/>
</dbReference>
<keyword evidence="2 11" id="KW-1003">Cell membrane</keyword>
<feature type="transmembrane region" description="Helical" evidence="11">
    <location>
        <begin position="165"/>
        <end position="184"/>
    </location>
</feature>
<keyword evidence="8 11" id="KW-0350">Heme biosynthesis</keyword>
<dbReference type="AlphaFoldDB" id="A0A521B264"/>
<dbReference type="InterPro" id="IPR003780">
    <property type="entry name" value="COX15/CtaA_fam"/>
</dbReference>
<accession>A0A521B264</accession>
<dbReference type="OrthoDB" id="9816428at2"/>
<keyword evidence="10" id="KW-1015">Disulfide bond</keyword>
<feature type="binding site" description="axial binding residue" evidence="11">
    <location>
        <position position="217"/>
    </location>
    <ligand>
        <name>heme</name>
        <dbReference type="ChEBI" id="CHEBI:30413"/>
    </ligand>
    <ligandPart>
        <name>Fe</name>
        <dbReference type="ChEBI" id="CHEBI:18248"/>
    </ligandPart>
</feature>
<dbReference type="InterPro" id="IPR050450">
    <property type="entry name" value="COX15/CtaA_HemeA_synthase"/>
</dbReference>
<evidence type="ECO:0000256" key="9">
    <source>
        <dbReference type="ARBA" id="ARBA00023136"/>
    </source>
</evidence>
<feature type="transmembrane region" description="Helical" evidence="11">
    <location>
        <begin position="120"/>
        <end position="144"/>
    </location>
</feature>
<dbReference type="PANTHER" id="PTHR35457">
    <property type="entry name" value="HEME A SYNTHASE"/>
    <property type="match status" value="1"/>
</dbReference>
<feature type="transmembrane region" description="Helical" evidence="11">
    <location>
        <begin position="91"/>
        <end position="114"/>
    </location>
</feature>
<evidence type="ECO:0000313" key="13">
    <source>
        <dbReference type="Proteomes" id="UP000315636"/>
    </source>
</evidence>
<dbReference type="GO" id="GO:0006784">
    <property type="term" value="P:heme A biosynthetic process"/>
    <property type="evidence" value="ECO:0007669"/>
    <property type="project" value="UniProtKB-UniRule"/>
</dbReference>
<comment type="similarity">
    <text evidence="11">Belongs to the COX15/CtaA family. Type 1 subfamily.</text>
</comment>
<dbReference type="GO" id="GO:0005886">
    <property type="term" value="C:plasma membrane"/>
    <property type="evidence" value="ECO:0007669"/>
    <property type="project" value="UniProtKB-SubCell"/>
</dbReference>
<evidence type="ECO:0000256" key="2">
    <source>
        <dbReference type="ARBA" id="ARBA00022475"/>
    </source>
</evidence>
<keyword evidence="9 11" id="KW-0472">Membrane</keyword>
<dbReference type="RefSeq" id="WP_142504168.1">
    <property type="nucleotide sequence ID" value="NZ_FXTI01000001.1"/>
</dbReference>
<evidence type="ECO:0000256" key="4">
    <source>
        <dbReference type="ARBA" id="ARBA00022723"/>
    </source>
</evidence>
<evidence type="ECO:0000256" key="3">
    <source>
        <dbReference type="ARBA" id="ARBA00022692"/>
    </source>
</evidence>
<reference evidence="12 13" key="1">
    <citation type="submission" date="2017-05" db="EMBL/GenBank/DDBJ databases">
        <authorList>
            <person name="Varghese N."/>
            <person name="Submissions S."/>
        </authorList>
    </citation>
    <scope>NUCLEOTIDE SEQUENCE [LARGE SCALE GENOMIC DNA]</scope>
    <source>
        <strain evidence="12 13">DSM 45474</strain>
    </source>
</reference>
<comment type="pathway">
    <text evidence="11">Porphyrin-containing compound metabolism; heme A biosynthesis; heme A from heme O: step 1/1.</text>
</comment>
<feature type="transmembrane region" description="Helical" evidence="11">
    <location>
        <begin position="274"/>
        <end position="295"/>
    </location>
</feature>
<feature type="transmembrane region" description="Helical" evidence="11">
    <location>
        <begin position="248"/>
        <end position="268"/>
    </location>
</feature>
<dbReference type="GO" id="GO:0046872">
    <property type="term" value="F:metal ion binding"/>
    <property type="evidence" value="ECO:0007669"/>
    <property type="project" value="UniProtKB-KW"/>
</dbReference>
<evidence type="ECO:0000256" key="1">
    <source>
        <dbReference type="ARBA" id="ARBA00004141"/>
    </source>
</evidence>
<proteinExistence type="inferred from homology"/>
<evidence type="ECO:0000256" key="6">
    <source>
        <dbReference type="ARBA" id="ARBA00023002"/>
    </source>
</evidence>
<dbReference type="EMBL" id="FXTI01000001">
    <property type="protein sequence ID" value="SMO41192.1"/>
    <property type="molecule type" value="Genomic_DNA"/>
</dbReference>
<gene>
    <name evidence="11" type="primary">ctaA</name>
    <name evidence="12" type="ORF">SAMN06264849_101497</name>
</gene>
<comment type="function">
    <text evidence="11">Catalyzes the conversion of heme O to heme A by two successive hydroxylations of the methyl group at C8. The first hydroxylation forms heme I, the second hydroxylation results in an unstable dihydroxymethyl group, which spontaneously dehydrates, resulting in the formyl group of heme A.</text>
</comment>
<comment type="subunit">
    <text evidence="11">Interacts with CtaB.</text>
</comment>
<evidence type="ECO:0000256" key="5">
    <source>
        <dbReference type="ARBA" id="ARBA00022989"/>
    </source>
</evidence>
<evidence type="ECO:0000256" key="8">
    <source>
        <dbReference type="ARBA" id="ARBA00023133"/>
    </source>
</evidence>
<dbReference type="Proteomes" id="UP000315636">
    <property type="component" value="Unassembled WGS sequence"/>
</dbReference>
<feature type="transmembrane region" description="Helical" evidence="11">
    <location>
        <begin position="59"/>
        <end position="79"/>
    </location>
</feature>
<evidence type="ECO:0000256" key="10">
    <source>
        <dbReference type="ARBA" id="ARBA00023157"/>
    </source>
</evidence>
<comment type="cofactor">
    <cofactor evidence="11">
        <name>heme b</name>
        <dbReference type="ChEBI" id="CHEBI:60344"/>
    </cofactor>
</comment>
<organism evidence="12 13">
    <name type="scientific">Melghirimyces algeriensis</name>
    <dbReference type="NCBI Taxonomy" id="910412"/>
    <lineage>
        <taxon>Bacteria</taxon>
        <taxon>Bacillati</taxon>
        <taxon>Bacillota</taxon>
        <taxon>Bacilli</taxon>
        <taxon>Bacillales</taxon>
        <taxon>Thermoactinomycetaceae</taxon>
        <taxon>Melghirimyces</taxon>
    </lineage>
</organism>
<feature type="transmembrane region" description="Helical" evidence="11">
    <location>
        <begin position="7"/>
        <end position="26"/>
    </location>
</feature>
<keyword evidence="5 11" id="KW-1133">Transmembrane helix</keyword>
<feature type="transmembrane region" description="Helical" evidence="11">
    <location>
        <begin position="215"/>
        <end position="236"/>
    </location>
</feature>
<dbReference type="Pfam" id="PF02628">
    <property type="entry name" value="COX15-CtaA"/>
    <property type="match status" value="1"/>
</dbReference>
<sequence>MNRFHKGLAVLGVIGTFLILLMGALVTKTGSQAGCGNTWPFCHGEVFPSYHTLELWIEYSHRIVAGLVGLIVLILSVWSWRDYPDNGKMKLFAFSSSFFVVLQGLIGAAAVVWGQSDAVLALHFGFSLLSFSSVVLLLILLLQMDEKQRGRPNQGDTAVTPKMKAAIWGLAVYTYIVVYTGAYVRHTGSSLGCTDWPLCGGQWIPDMTSQVGIQLTHRLFAGLLLFFTIWLLWAIKKHHPNRKDLIRGAWWSVVLILLQVVTGGAIVLTKLELMIALIHAALVSAYFSALCYLCMQVGPPWKKRTDMKAKPQLSQ</sequence>